<feature type="region of interest" description="Disordered" evidence="1">
    <location>
        <begin position="45"/>
        <end position="88"/>
    </location>
</feature>
<proteinExistence type="predicted"/>
<comment type="caution">
    <text evidence="2">The sequence shown here is derived from an EMBL/GenBank/DDBJ whole genome shotgun (WGS) entry which is preliminary data.</text>
</comment>
<evidence type="ECO:0000313" key="3">
    <source>
        <dbReference type="Proteomes" id="UP000004578"/>
    </source>
</evidence>
<keyword evidence="3" id="KW-1185">Reference proteome</keyword>
<dbReference type="AlphaFoldDB" id="J0NHS8"/>
<dbReference type="EMBL" id="AKFS01000126">
    <property type="protein sequence ID" value="EJF46614.1"/>
    <property type="molecule type" value="Genomic_DNA"/>
</dbReference>
<reference evidence="2 3" key="1">
    <citation type="submission" date="2012-05" db="EMBL/GenBank/DDBJ databases">
        <authorList>
            <person name="Harkins D.M."/>
            <person name="Madupu R."/>
            <person name="Durkin A.S."/>
            <person name="Torralba M."/>
            <person name="Methe B."/>
            <person name="Sutton G.G."/>
            <person name="Nelson K.E."/>
        </authorList>
    </citation>
    <scope>NUCLEOTIDE SEQUENCE [LARGE SCALE GENOMIC DNA]</scope>
    <source>
        <strain evidence="2 3">F0490</strain>
    </source>
</reference>
<gene>
    <name evidence="2" type="ORF">HMPREF1317_0548</name>
</gene>
<evidence type="ECO:0000256" key="1">
    <source>
        <dbReference type="SAM" id="MobiDB-lite"/>
    </source>
</evidence>
<accession>J0NHS8</accession>
<sequence>MLPEQFTGLVLVEVHRAIPPSNECGRGRNATILARPQFPECAPALPGPLFHGRRSFPDPLFHGRRTQRREQPGPAPPRGSAPRPGLAR</sequence>
<dbReference type="PATRIC" id="fig|1125717.3.peg.848"/>
<name>J0NHS8_9ACTO</name>
<organism evidence="2 3">
    <name type="scientific">Schaalia georgiae F0490</name>
    <dbReference type="NCBI Taxonomy" id="1125717"/>
    <lineage>
        <taxon>Bacteria</taxon>
        <taxon>Bacillati</taxon>
        <taxon>Actinomycetota</taxon>
        <taxon>Actinomycetes</taxon>
        <taxon>Actinomycetales</taxon>
        <taxon>Actinomycetaceae</taxon>
        <taxon>Schaalia</taxon>
    </lineage>
</organism>
<protein>
    <submittedName>
        <fullName evidence="2">Uncharacterized protein</fullName>
    </submittedName>
</protein>
<dbReference type="Proteomes" id="UP000004578">
    <property type="component" value="Unassembled WGS sequence"/>
</dbReference>
<evidence type="ECO:0000313" key="2">
    <source>
        <dbReference type="EMBL" id="EJF46614.1"/>
    </source>
</evidence>